<evidence type="ECO:0000259" key="1">
    <source>
        <dbReference type="PROSITE" id="PS51819"/>
    </source>
</evidence>
<gene>
    <name evidence="2" type="ORF">H3V42_16095</name>
</gene>
<dbReference type="CDD" id="cd06587">
    <property type="entry name" value="VOC"/>
    <property type="match status" value="1"/>
</dbReference>
<dbReference type="PROSITE" id="PS51819">
    <property type="entry name" value="VOC"/>
    <property type="match status" value="1"/>
</dbReference>
<sequence length="129" mass="14211">MAKLRHIAINTSNLEAEVSFWKNAFELEEVGRAGTPENGACYLSDGCINLAIICISDPEYPNYDPQGLNHLGFVCENIDDAIETAERHGAIKLVDPNDRDAGVTWEMKMRAPSGVNIDLSDHGWPGIRL</sequence>
<dbReference type="SUPFAM" id="SSF54593">
    <property type="entry name" value="Glyoxalase/Bleomycin resistance protein/Dihydroxybiphenyl dioxygenase"/>
    <property type="match status" value="1"/>
</dbReference>
<dbReference type="PANTHER" id="PTHR36113:SF3">
    <property type="entry name" value="SLL5075 PROTEIN"/>
    <property type="match status" value="1"/>
</dbReference>
<protein>
    <submittedName>
        <fullName evidence="2">VOC family protein</fullName>
    </submittedName>
</protein>
<dbReference type="InterPro" id="IPR037523">
    <property type="entry name" value="VOC_core"/>
</dbReference>
<dbReference type="Gene3D" id="3.10.180.10">
    <property type="entry name" value="2,3-Dihydroxybiphenyl 1,2-Dioxygenase, domain 1"/>
    <property type="match status" value="1"/>
</dbReference>
<dbReference type="InterPro" id="IPR029068">
    <property type="entry name" value="Glyas_Bleomycin-R_OHBP_Dase"/>
</dbReference>
<feature type="domain" description="VOC" evidence="1">
    <location>
        <begin position="3"/>
        <end position="122"/>
    </location>
</feature>
<dbReference type="AlphaFoldDB" id="A0A9X7YAC2"/>
<reference evidence="2 3" key="1">
    <citation type="submission" date="2020-07" db="EMBL/GenBank/DDBJ databases">
        <title>Whole genome sequence of Sphingobium yanoikuyae A3.</title>
        <authorList>
            <person name="Han S.-S."/>
        </authorList>
    </citation>
    <scope>NUCLEOTIDE SEQUENCE [LARGE SCALE GENOMIC DNA]</scope>
    <source>
        <strain evidence="2 3">A3</strain>
    </source>
</reference>
<proteinExistence type="predicted"/>
<dbReference type="Pfam" id="PF13669">
    <property type="entry name" value="Glyoxalase_4"/>
    <property type="match status" value="1"/>
</dbReference>
<dbReference type="EMBL" id="CP060122">
    <property type="protein sequence ID" value="QNG43496.1"/>
    <property type="molecule type" value="Genomic_DNA"/>
</dbReference>
<evidence type="ECO:0000313" key="3">
    <source>
        <dbReference type="Proteomes" id="UP000515377"/>
    </source>
</evidence>
<dbReference type="PANTHER" id="PTHR36113">
    <property type="entry name" value="LYASE, PUTATIVE-RELATED-RELATED"/>
    <property type="match status" value="1"/>
</dbReference>
<name>A0A9X7YAC2_SPHYA</name>
<dbReference type="InterPro" id="IPR051332">
    <property type="entry name" value="Fosfomycin_Res_Enzymes"/>
</dbReference>
<organism evidence="2 3">
    <name type="scientific">Sphingobium yanoikuyae</name>
    <name type="common">Sphingomonas yanoikuyae</name>
    <dbReference type="NCBI Taxonomy" id="13690"/>
    <lineage>
        <taxon>Bacteria</taxon>
        <taxon>Pseudomonadati</taxon>
        <taxon>Pseudomonadota</taxon>
        <taxon>Alphaproteobacteria</taxon>
        <taxon>Sphingomonadales</taxon>
        <taxon>Sphingomonadaceae</taxon>
        <taxon>Sphingobium</taxon>
    </lineage>
</organism>
<evidence type="ECO:0000313" key="2">
    <source>
        <dbReference type="EMBL" id="QNG43496.1"/>
    </source>
</evidence>
<dbReference type="Proteomes" id="UP000515377">
    <property type="component" value="Chromosome"/>
</dbReference>
<accession>A0A9X7YAC2</accession>